<reference evidence="3" key="2">
    <citation type="submission" date="2025-09" db="UniProtKB">
        <authorList>
            <consortium name="Ensembl"/>
        </authorList>
    </citation>
    <scope>IDENTIFICATION</scope>
</reference>
<dbReference type="PANTHER" id="PTHR46788">
    <property type="entry name" value="EF-HAND CALCIUM-BINDING DOMAIN-CONTAINING PROTEIN 5"/>
    <property type="match status" value="1"/>
</dbReference>
<feature type="compositionally biased region" description="Polar residues" evidence="1">
    <location>
        <begin position="418"/>
        <end position="452"/>
    </location>
</feature>
<keyword evidence="4" id="KW-1185">Reference proteome</keyword>
<dbReference type="PROSITE" id="PS50222">
    <property type="entry name" value="EF_HAND_2"/>
    <property type="match status" value="1"/>
</dbReference>
<protein>
    <submittedName>
        <fullName evidence="3">EF-hand calcium binding domain 5</fullName>
    </submittedName>
</protein>
<feature type="compositionally biased region" description="Basic and acidic residues" evidence="1">
    <location>
        <begin position="386"/>
        <end position="417"/>
    </location>
</feature>
<feature type="compositionally biased region" description="Low complexity" evidence="1">
    <location>
        <begin position="360"/>
        <end position="372"/>
    </location>
</feature>
<dbReference type="Gene3D" id="3.30.450.40">
    <property type="match status" value="1"/>
</dbReference>
<dbReference type="PANTHER" id="PTHR46788:SF1">
    <property type="entry name" value="EF-HAND CALCIUM-BINDING DOMAIN-CONTAINING PROTEIN 5"/>
    <property type="match status" value="1"/>
</dbReference>
<feature type="domain" description="EF-hand" evidence="2">
    <location>
        <begin position="648"/>
        <end position="683"/>
    </location>
</feature>
<dbReference type="SUPFAM" id="SSF55781">
    <property type="entry name" value="GAF domain-like"/>
    <property type="match status" value="1"/>
</dbReference>
<dbReference type="GO" id="GO:0005509">
    <property type="term" value="F:calcium ion binding"/>
    <property type="evidence" value="ECO:0007669"/>
    <property type="project" value="InterPro"/>
</dbReference>
<accession>A0A8C6DFE3</accession>
<dbReference type="GeneTree" id="ENSGT00940000154049"/>
<feature type="compositionally biased region" description="Basic and acidic residues" evidence="1">
    <location>
        <begin position="504"/>
        <end position="530"/>
    </location>
</feature>
<dbReference type="Ensembl" id="ENSMMST00000016415.1">
    <property type="protein sequence ID" value="ENSMMSP00000014868.1"/>
    <property type="gene ID" value="ENSMMSG00000011284.1"/>
</dbReference>
<feature type="compositionally biased region" description="Polar residues" evidence="1">
    <location>
        <begin position="321"/>
        <end position="336"/>
    </location>
</feature>
<gene>
    <name evidence="3" type="primary">EFCAB5</name>
</gene>
<feature type="region of interest" description="Disordered" evidence="1">
    <location>
        <begin position="249"/>
        <end position="481"/>
    </location>
</feature>
<name>A0A8C6DFE3_MOSMO</name>
<evidence type="ECO:0000259" key="2">
    <source>
        <dbReference type="PROSITE" id="PS50222"/>
    </source>
</evidence>
<evidence type="ECO:0000313" key="4">
    <source>
        <dbReference type="Proteomes" id="UP000694544"/>
    </source>
</evidence>
<reference evidence="3" key="1">
    <citation type="submission" date="2025-08" db="UniProtKB">
        <authorList>
            <consortium name="Ensembl"/>
        </authorList>
    </citation>
    <scope>IDENTIFICATION</scope>
</reference>
<proteinExistence type="predicted"/>
<feature type="compositionally biased region" description="Polar residues" evidence="1">
    <location>
        <begin position="376"/>
        <end position="385"/>
    </location>
</feature>
<evidence type="ECO:0000256" key="1">
    <source>
        <dbReference type="SAM" id="MobiDB-lite"/>
    </source>
</evidence>
<dbReference type="Proteomes" id="UP000694544">
    <property type="component" value="Unplaced"/>
</dbReference>
<evidence type="ECO:0000313" key="3">
    <source>
        <dbReference type="Ensembl" id="ENSMMSP00000014868.1"/>
    </source>
</evidence>
<feature type="compositionally biased region" description="Basic and acidic residues" evidence="1">
    <location>
        <begin position="460"/>
        <end position="481"/>
    </location>
</feature>
<sequence>MLMQVEKKKLLADVDIPTKFDPINHLGEYLMRNNPNYIKDSGLSGYQRVMRDISEDLKIYVPNTTYNRVSKIKENIKQKREQKEYINNIKAKVANARKQALEEQFNEWILDPKGMIPVVVLISFHIEGFKSETFEKLLKHLCRCADEFREVIKTDMRRQMFAELFLHCDRGKVGFLDRQRTLALLETFYDQSSKVLRGVLRNPRQWPFVEFGEIDLPEFWGDMDNQKHIYEDFDSVLLEMNTLPSEKHVSKTESKLLASPEDQHEHYRESTVPQSPPEQQSGATVEQGPNGIPAREQERPEESTGEQEANEESASEEGTYPGSTPEQRASGGLTTEQRLHREPVAEQGAPRGARIEPAAGQGLPEEPTTTEGQPERSTAGQGSHGKSTEEQGSRRESQSDLEQPRESTAEQEAHRGSQSDQGPHSGSTAESQSPRETIPEQQDTDLTSQSRKGSIAGESKTSRESVSFEHTEIPPQEERTHIHPYEELVFISPELQEQIGASSPEDHLSGKPAKKEVQKDKSCEPKSPKIEGKSWTGELLTCNWDMKYAKHEDEEQANLIYGNSRFADLHSIIRNIQSYKEIKGRSAFNGISFDLLQFVQLLETFVGEDSPLSVSEALTSFFKKGFVETKEEKMSGLEKARQNASRIRRELLLKALFQKWDNEGSGFLDLKEIDDLLYTYKEGMEKESMKKAKLHVQFPKLPPGHEVRLSSKQFQKYIELVVSELRGNEEEVLESVVEFLTNSLERSHVENLRNCARQKWLHQIQRAAETSGVSLEPVYTETFKALTQDAEAHGNKKISAHISLLEENLLLPDRGNVLLRNVACTLDDAPFVLKRVLYRDMKGISFTVVDEGKPIHVPQVQHHGNIYFWNHSRKKSDHNGSFLALPLQDAYMRIFGVLAVDTLRDPQKINIFLPHEIRFYQGVANVFSTAYHYVHSREHILHIVITGIGWLYNITPSITAISTYFVEPNSEKDSDYVLRNMMVTGQQGLTEIHKNPSVIFRKTCIFRDFLFKCTDSSEVVLASVCGENHIVVPLRERTGEALGVLDVNIGKSKMLLYREFKDLQKMLKVIQLACSEILGELSGEIKKNCILEIESVGEVQRAGILFFRVMLQELQECLGLLTSSDFVSLLLYDYDSLEEDKDPPDSQSQDLKANIKLVQDILKGIIVFFHPELKSSSDLESWDHCKLYVNQQLVENICDFDPTAMELQVNLKLIVEYFEDHSRIEVWKFGNSAIEYLYHWAHICLALIKLNKKINSAISPPLPSKTDSYISDDRVHF</sequence>
<feature type="compositionally biased region" description="Polar residues" evidence="1">
    <location>
        <begin position="271"/>
        <end position="284"/>
    </location>
</feature>
<organism evidence="3 4">
    <name type="scientific">Moschus moschiferus</name>
    <name type="common">Siberian musk deer</name>
    <name type="synonym">Moschus sibiricus</name>
    <dbReference type="NCBI Taxonomy" id="68415"/>
    <lineage>
        <taxon>Eukaryota</taxon>
        <taxon>Metazoa</taxon>
        <taxon>Chordata</taxon>
        <taxon>Craniata</taxon>
        <taxon>Vertebrata</taxon>
        <taxon>Euteleostomi</taxon>
        <taxon>Mammalia</taxon>
        <taxon>Eutheria</taxon>
        <taxon>Laurasiatheria</taxon>
        <taxon>Artiodactyla</taxon>
        <taxon>Ruminantia</taxon>
        <taxon>Pecora</taxon>
        <taxon>Moschidae</taxon>
        <taxon>Moschus</taxon>
    </lineage>
</organism>
<feature type="region of interest" description="Disordered" evidence="1">
    <location>
        <begin position="500"/>
        <end position="530"/>
    </location>
</feature>
<dbReference type="InterPro" id="IPR002048">
    <property type="entry name" value="EF_hand_dom"/>
</dbReference>
<dbReference type="AlphaFoldDB" id="A0A8C6DFE3"/>
<dbReference type="InterPro" id="IPR029016">
    <property type="entry name" value="GAF-like_dom_sf"/>
</dbReference>
<feature type="compositionally biased region" description="Acidic residues" evidence="1">
    <location>
        <begin position="303"/>
        <end position="315"/>
    </location>
</feature>